<dbReference type="Pfam" id="PF02958">
    <property type="entry name" value="EcKL"/>
    <property type="match status" value="1"/>
</dbReference>
<dbReference type="SMART" id="SM00587">
    <property type="entry name" value="CHK"/>
    <property type="match status" value="1"/>
</dbReference>
<name>A0AAW0XNM2_CHEQU</name>
<reference evidence="2 3" key="1">
    <citation type="journal article" date="2024" name="BMC Genomics">
        <title>Genome assembly of redclaw crayfish (Cherax quadricarinatus) provides insights into its immune adaptation and hypoxia tolerance.</title>
        <authorList>
            <person name="Liu Z."/>
            <person name="Zheng J."/>
            <person name="Li H."/>
            <person name="Fang K."/>
            <person name="Wang S."/>
            <person name="He J."/>
            <person name="Zhou D."/>
            <person name="Weng S."/>
            <person name="Chi M."/>
            <person name="Gu Z."/>
            <person name="He J."/>
            <person name="Li F."/>
            <person name="Wang M."/>
        </authorList>
    </citation>
    <scope>NUCLEOTIDE SEQUENCE [LARGE SCALE GENOMIC DNA]</scope>
    <source>
        <strain evidence="2">ZL_2023a</strain>
    </source>
</reference>
<proteinExistence type="predicted"/>
<dbReference type="InterPro" id="IPR004119">
    <property type="entry name" value="EcKL"/>
</dbReference>
<dbReference type="InterPro" id="IPR011009">
    <property type="entry name" value="Kinase-like_dom_sf"/>
</dbReference>
<organism evidence="2 3">
    <name type="scientific">Cherax quadricarinatus</name>
    <name type="common">Australian red claw crayfish</name>
    <dbReference type="NCBI Taxonomy" id="27406"/>
    <lineage>
        <taxon>Eukaryota</taxon>
        <taxon>Metazoa</taxon>
        <taxon>Ecdysozoa</taxon>
        <taxon>Arthropoda</taxon>
        <taxon>Crustacea</taxon>
        <taxon>Multicrustacea</taxon>
        <taxon>Malacostraca</taxon>
        <taxon>Eumalacostraca</taxon>
        <taxon>Eucarida</taxon>
        <taxon>Decapoda</taxon>
        <taxon>Pleocyemata</taxon>
        <taxon>Astacidea</taxon>
        <taxon>Parastacoidea</taxon>
        <taxon>Parastacidae</taxon>
        <taxon>Cherax</taxon>
    </lineage>
</organism>
<evidence type="ECO:0000313" key="2">
    <source>
        <dbReference type="EMBL" id="KAK8746190.1"/>
    </source>
</evidence>
<dbReference type="Gene3D" id="3.90.1200.10">
    <property type="match status" value="1"/>
</dbReference>
<evidence type="ECO:0000313" key="3">
    <source>
        <dbReference type="Proteomes" id="UP001445076"/>
    </source>
</evidence>
<protein>
    <recommendedName>
        <fullName evidence="1">CHK kinase-like domain-containing protein</fullName>
    </recommendedName>
</protein>
<evidence type="ECO:0000259" key="1">
    <source>
        <dbReference type="SMART" id="SM00587"/>
    </source>
</evidence>
<dbReference type="InterPro" id="IPR015897">
    <property type="entry name" value="CHK_kinase-like"/>
</dbReference>
<sequence length="430" mass="48924">MSEEASVQERQQVTDEVIQEALRADKGPDASLVSWKFEDFTMKGDNYTCLVTCLVVQYTLGGKLEEATYVAKMRRNIAMDTFASVIQKLVKWEGTCLAEIVPCMNKILKELGHRGIGTAKAYHCVYEKDKEVLLLEDLRSRGFRMYDRKRGMDIPHARLVLQELGRLHAASILLEKSLPEQDITKTWSIFQDMWESTGDTKKMLDGMTASQLEGAAMIMEKVPNYEHVVKWINQVKGSAADVFMENSTSDPTFAVLVHGDCWTNNLLFRYNAAGDPVEVMLVDLQGMRRVSPAVDLNYFLYSSFNGPDRSPNVELFLGVYYTSFCEVLRAANTPVPFTLEELRQEYRRKMEYGCIAGMFVVPIILSEVEDAPDFEGITDDKMEEFAKQRQEVLLKMISREDGLLKPRFLDMFDEMVEAGIIPRHSKGDST</sequence>
<dbReference type="EMBL" id="JARKIK010000018">
    <property type="protein sequence ID" value="KAK8746190.1"/>
    <property type="molecule type" value="Genomic_DNA"/>
</dbReference>
<accession>A0AAW0XNM2</accession>
<dbReference type="SUPFAM" id="SSF56112">
    <property type="entry name" value="Protein kinase-like (PK-like)"/>
    <property type="match status" value="1"/>
</dbReference>
<comment type="caution">
    <text evidence="2">The sequence shown here is derived from an EMBL/GenBank/DDBJ whole genome shotgun (WGS) entry which is preliminary data.</text>
</comment>
<dbReference type="PANTHER" id="PTHR11012">
    <property type="entry name" value="PROTEIN KINASE-LIKE DOMAIN-CONTAINING"/>
    <property type="match status" value="1"/>
</dbReference>
<feature type="domain" description="CHK kinase-like" evidence="1">
    <location>
        <begin position="133"/>
        <end position="330"/>
    </location>
</feature>
<dbReference type="Proteomes" id="UP001445076">
    <property type="component" value="Unassembled WGS sequence"/>
</dbReference>
<keyword evidence="3" id="KW-1185">Reference proteome</keyword>
<dbReference type="PANTHER" id="PTHR11012:SF30">
    <property type="entry name" value="PROTEIN KINASE-LIKE DOMAIN-CONTAINING"/>
    <property type="match status" value="1"/>
</dbReference>
<dbReference type="AlphaFoldDB" id="A0AAW0XNM2"/>
<gene>
    <name evidence="2" type="ORF">OTU49_017290</name>
</gene>